<dbReference type="RefSeq" id="WP_166510371.1">
    <property type="nucleotide sequence ID" value="NZ_VNHM01000001.1"/>
</dbReference>
<comment type="caution">
    <text evidence="4">The sequence shown here is derived from an EMBL/GenBank/DDBJ whole genome shotgun (WGS) entry which is preliminary data.</text>
</comment>
<dbReference type="Gene3D" id="3.30.1070.10">
    <property type="entry name" value="Cell division topological specificity factor MinE"/>
    <property type="match status" value="1"/>
</dbReference>
<keyword evidence="3" id="KW-0131">Cell cycle</keyword>
<evidence type="ECO:0000256" key="1">
    <source>
        <dbReference type="ARBA" id="ARBA00008168"/>
    </source>
</evidence>
<evidence type="ECO:0000256" key="2">
    <source>
        <dbReference type="ARBA" id="ARBA00025265"/>
    </source>
</evidence>
<dbReference type="InterPro" id="IPR005527">
    <property type="entry name" value="MinE"/>
</dbReference>
<sequence>MLEFINRIFGRDTHSSRTVAKERLRLVLVHDRAGVSPELLQALKSDLIRVISNYMEIDEHALEVSLDSNENQVALVANIPVKKMKRTVQTGTA</sequence>
<proteinExistence type="inferred from homology"/>
<dbReference type="InterPro" id="IPR036707">
    <property type="entry name" value="MinE_sf"/>
</dbReference>
<dbReference type="NCBIfam" id="TIGR01215">
    <property type="entry name" value="minE"/>
    <property type="match status" value="1"/>
</dbReference>
<evidence type="ECO:0000313" key="5">
    <source>
        <dbReference type="Proteomes" id="UP000323166"/>
    </source>
</evidence>
<dbReference type="HAMAP" id="MF_00262">
    <property type="entry name" value="MinE"/>
    <property type="match status" value="1"/>
</dbReference>
<dbReference type="Proteomes" id="UP000323166">
    <property type="component" value="Unassembled WGS sequence"/>
</dbReference>
<comment type="similarity">
    <text evidence="1 3">Belongs to the MinE family.</text>
</comment>
<dbReference type="EMBL" id="VNHM01000001">
    <property type="protein sequence ID" value="TYO98030.1"/>
    <property type="molecule type" value="Genomic_DNA"/>
</dbReference>
<accession>A0A5S5A0L6</accession>
<reference evidence="4 5" key="1">
    <citation type="submission" date="2019-07" db="EMBL/GenBank/DDBJ databases">
        <title>Genomic Encyclopedia of Type Strains, Phase I: the one thousand microbial genomes (KMG-I) project.</title>
        <authorList>
            <person name="Kyrpides N."/>
        </authorList>
    </citation>
    <scope>NUCLEOTIDE SEQUENCE [LARGE SCALE GENOMIC DNA]</scope>
    <source>
        <strain evidence="4 5">DSM 6562</strain>
    </source>
</reference>
<dbReference type="GO" id="GO:0051301">
    <property type="term" value="P:cell division"/>
    <property type="evidence" value="ECO:0007669"/>
    <property type="project" value="UniProtKB-KW"/>
</dbReference>
<gene>
    <name evidence="3" type="primary">minE</name>
    <name evidence="4" type="ORF">LX24_00315</name>
</gene>
<dbReference type="SUPFAM" id="SSF55229">
    <property type="entry name" value="Cell division protein MinE topological specificity domain"/>
    <property type="match status" value="1"/>
</dbReference>
<evidence type="ECO:0000256" key="3">
    <source>
        <dbReference type="HAMAP-Rule" id="MF_00262"/>
    </source>
</evidence>
<keyword evidence="3 4" id="KW-0132">Cell division</keyword>
<protein>
    <recommendedName>
        <fullName evidence="3">Cell division topological specificity factor</fullName>
    </recommendedName>
</protein>
<dbReference type="AlphaFoldDB" id="A0A5S5A0L6"/>
<keyword evidence="5" id="KW-1185">Reference proteome</keyword>
<evidence type="ECO:0000313" key="4">
    <source>
        <dbReference type="EMBL" id="TYO98030.1"/>
    </source>
</evidence>
<organism evidence="4 5">
    <name type="scientific">Desulfallas thermosapovorans DSM 6562</name>
    <dbReference type="NCBI Taxonomy" id="1121431"/>
    <lineage>
        <taxon>Bacteria</taxon>
        <taxon>Bacillati</taxon>
        <taxon>Bacillota</taxon>
        <taxon>Clostridia</taxon>
        <taxon>Eubacteriales</taxon>
        <taxon>Desulfallaceae</taxon>
        <taxon>Desulfallas</taxon>
    </lineage>
</organism>
<dbReference type="Pfam" id="PF03776">
    <property type="entry name" value="MinE"/>
    <property type="match status" value="1"/>
</dbReference>
<name>A0A5S5A0L6_9FIRM</name>
<comment type="function">
    <text evidence="2 3">Prevents the cell division inhibition by proteins MinC and MinD at internal division sites while permitting inhibition at polar sites. This ensures cell division at the proper site by restricting the formation of a division septum at the midpoint of the long axis of the cell.</text>
</comment>
<dbReference type="GO" id="GO:0032955">
    <property type="term" value="P:regulation of division septum assembly"/>
    <property type="evidence" value="ECO:0007669"/>
    <property type="project" value="InterPro"/>
</dbReference>